<evidence type="ECO:0000313" key="3">
    <source>
        <dbReference type="Proteomes" id="UP000193560"/>
    </source>
</evidence>
<gene>
    <name evidence="2" type="ORF">BCR42DRAFT_411691</name>
</gene>
<feature type="region of interest" description="Disordered" evidence="1">
    <location>
        <begin position="804"/>
        <end position="870"/>
    </location>
</feature>
<feature type="compositionally biased region" description="Low complexity" evidence="1">
    <location>
        <begin position="775"/>
        <end position="791"/>
    </location>
</feature>
<feature type="region of interest" description="Disordered" evidence="1">
    <location>
        <begin position="235"/>
        <end position="270"/>
    </location>
</feature>
<dbReference type="CDD" id="cd12148">
    <property type="entry name" value="fungal_TF_MHR"/>
    <property type="match status" value="1"/>
</dbReference>
<dbReference type="AlphaFoldDB" id="A0A1X2IM35"/>
<proteinExistence type="predicted"/>
<feature type="region of interest" description="Disordered" evidence="1">
    <location>
        <begin position="744"/>
        <end position="791"/>
    </location>
</feature>
<reference evidence="2 3" key="1">
    <citation type="submission" date="2016-07" db="EMBL/GenBank/DDBJ databases">
        <title>Pervasive Adenine N6-methylation of Active Genes in Fungi.</title>
        <authorList>
            <consortium name="DOE Joint Genome Institute"/>
            <person name="Mondo S.J."/>
            <person name="Dannebaum R.O."/>
            <person name="Kuo R.C."/>
            <person name="Labutti K."/>
            <person name="Haridas S."/>
            <person name="Kuo A."/>
            <person name="Salamov A."/>
            <person name="Ahrendt S.R."/>
            <person name="Lipzen A."/>
            <person name="Sullivan W."/>
            <person name="Andreopoulos W.B."/>
            <person name="Clum A."/>
            <person name="Lindquist E."/>
            <person name="Daum C."/>
            <person name="Ramamoorthy G.K."/>
            <person name="Gryganskyi A."/>
            <person name="Culley D."/>
            <person name="Magnuson J.K."/>
            <person name="James T.Y."/>
            <person name="O'Malley M.A."/>
            <person name="Stajich J.E."/>
            <person name="Spatafora J.W."/>
            <person name="Visel A."/>
            <person name="Grigoriev I.V."/>
        </authorList>
    </citation>
    <scope>NUCLEOTIDE SEQUENCE [LARGE SCALE GENOMIC DNA]</scope>
    <source>
        <strain evidence="2 3">NRRL 1336</strain>
    </source>
</reference>
<dbReference type="OrthoDB" id="2354504at2759"/>
<feature type="region of interest" description="Disordered" evidence="1">
    <location>
        <begin position="479"/>
        <end position="504"/>
    </location>
</feature>
<organism evidence="2 3">
    <name type="scientific">Absidia repens</name>
    <dbReference type="NCBI Taxonomy" id="90262"/>
    <lineage>
        <taxon>Eukaryota</taxon>
        <taxon>Fungi</taxon>
        <taxon>Fungi incertae sedis</taxon>
        <taxon>Mucoromycota</taxon>
        <taxon>Mucoromycotina</taxon>
        <taxon>Mucoromycetes</taxon>
        <taxon>Mucorales</taxon>
        <taxon>Cunninghamellaceae</taxon>
        <taxon>Absidia</taxon>
    </lineage>
</organism>
<dbReference type="EMBL" id="MCGE01000008">
    <property type="protein sequence ID" value="ORZ18842.1"/>
    <property type="molecule type" value="Genomic_DNA"/>
</dbReference>
<name>A0A1X2IM35_9FUNG</name>
<feature type="compositionally biased region" description="Basic residues" evidence="1">
    <location>
        <begin position="848"/>
        <end position="870"/>
    </location>
</feature>
<evidence type="ECO:0000313" key="2">
    <source>
        <dbReference type="EMBL" id="ORZ18842.1"/>
    </source>
</evidence>
<feature type="compositionally biased region" description="Low complexity" evidence="1">
    <location>
        <begin position="819"/>
        <end position="838"/>
    </location>
</feature>
<sequence>MLTPVFDFLQLQQQQQDDSPTNDLNSSVEATLYAYLHDQPCSLDSPLPVSTIYSNPNYSSSLNSNHVTPSPPCQASDYCSNESDSFYVNNDNYSISSNIFRSPQLPVQEQQQQQMLVESEGLLDYPPATSLQHLPVSMPFDFWGHPLLDMLQGTNTMGQTMNEGGSGCSGNSNNNEFTVDPAIIELLTSLSNNANSSGTATATNTANPAINMEINSFTDLLQAIERMQIQLKQPDTAADIPQHQLQQQRRPYKKRKSQHPAAISSVTNQQPRQQLMTPTTMMKKLPAVVHDTVNTFLPTLMEKAQSHWCCVGFKVAPVTLDMIQNWRQAPVTIVYSYVKTAAMEFYEQARRKMDDIVFDDENDISNYNGDEMDYEYDDNYDTGGALTDQGRQKAMTIQSYFCLSYTSNLLRLYEQQRTWGGLASIALQLRTKDVETGCRPMDQAILLCYCRWYYVDAWMSLTLGRDCLLPDDPPRFIMDAIQPPPSPHLQDEQQPTSPSPQPLPLVQRQTTTTIVFPHEHQSLYQFAMLTKFMRRYIQVMQSGKLVDPITKKPSLHYYQITTELKQWYSMIEQQEENEHTNDFRRGPNNSGNGNANAHLHLCYHAMRLMILYKLLHPDLARPDDVTLMDGLDTNLALLLALQQLASQGCDQSTYHHMFFAIHNMASRIHQHHTRHRISKWQKWARQQLQLNLVLLKGTQAYVNDVFQMRVYAEKIEQQFVHMGLRLSACYQSILSSMEQQQSLLQHQRRHVTNHRNEAEHKKKQSDSSVVVPAKTTTTTSSSGQQQQQCNKQQLGLGTELTLEFTHGHPTTTPAPSPSTTPTTKLNKSTASSSSSSTSGGVLPGMHIYKLHKTASIKKPRKNVKAKQTKQ</sequence>
<dbReference type="Proteomes" id="UP000193560">
    <property type="component" value="Unassembled WGS sequence"/>
</dbReference>
<dbReference type="STRING" id="90262.A0A1X2IM35"/>
<protein>
    <recommendedName>
        <fullName evidence="4">Transcription factor domain-containing protein</fullName>
    </recommendedName>
</protein>
<evidence type="ECO:0000256" key="1">
    <source>
        <dbReference type="SAM" id="MobiDB-lite"/>
    </source>
</evidence>
<evidence type="ECO:0008006" key="4">
    <source>
        <dbReference type="Google" id="ProtNLM"/>
    </source>
</evidence>
<keyword evidence="3" id="KW-1185">Reference proteome</keyword>
<comment type="caution">
    <text evidence="2">The sequence shown here is derived from an EMBL/GenBank/DDBJ whole genome shotgun (WGS) entry which is preliminary data.</text>
</comment>
<accession>A0A1X2IM35</accession>